<evidence type="ECO:0000313" key="3">
    <source>
        <dbReference type="Proteomes" id="UP000233100"/>
    </source>
</evidence>
<name>A0A7N9CVL5_MACFA</name>
<organism evidence="2 3">
    <name type="scientific">Macaca fascicularis</name>
    <name type="common">Crab-eating macaque</name>
    <name type="synonym">Cynomolgus monkey</name>
    <dbReference type="NCBI Taxonomy" id="9541"/>
    <lineage>
        <taxon>Eukaryota</taxon>
        <taxon>Metazoa</taxon>
        <taxon>Chordata</taxon>
        <taxon>Craniata</taxon>
        <taxon>Vertebrata</taxon>
        <taxon>Euteleostomi</taxon>
        <taxon>Mammalia</taxon>
        <taxon>Eutheria</taxon>
        <taxon>Euarchontoglires</taxon>
        <taxon>Primates</taxon>
        <taxon>Haplorrhini</taxon>
        <taxon>Catarrhini</taxon>
        <taxon>Cercopithecidae</taxon>
        <taxon>Cercopithecinae</taxon>
        <taxon>Macaca</taxon>
    </lineage>
</organism>
<accession>A0A7N9CVL5</accession>
<dbReference type="Ensembl" id="ENSMFAT00000092832.1">
    <property type="protein sequence ID" value="ENSMFAP00000057219.1"/>
    <property type="gene ID" value="ENSMFAG00000054804.1"/>
</dbReference>
<reference evidence="2" key="2">
    <citation type="submission" date="2025-09" db="UniProtKB">
        <authorList>
            <consortium name="Ensembl"/>
        </authorList>
    </citation>
    <scope>IDENTIFICATION</scope>
</reference>
<keyword evidence="3" id="KW-1185">Reference proteome</keyword>
<proteinExistence type="predicted"/>
<keyword evidence="1" id="KW-1133">Transmembrane helix</keyword>
<keyword evidence="1" id="KW-0812">Transmembrane</keyword>
<evidence type="ECO:0000256" key="1">
    <source>
        <dbReference type="SAM" id="Phobius"/>
    </source>
</evidence>
<feature type="transmembrane region" description="Helical" evidence="1">
    <location>
        <begin position="15"/>
        <end position="39"/>
    </location>
</feature>
<dbReference type="GeneTree" id="ENSGT00940000161627"/>
<reference evidence="2" key="1">
    <citation type="submission" date="2025-08" db="UniProtKB">
        <authorList>
            <consortium name="Ensembl"/>
        </authorList>
    </citation>
    <scope>IDENTIFICATION</scope>
</reference>
<evidence type="ECO:0000313" key="2">
    <source>
        <dbReference type="Ensembl" id="ENSMFAP00000057219.1"/>
    </source>
</evidence>
<dbReference type="PANTHER" id="PTHR46254">
    <property type="entry name" value="PROTEIN GVQW1-RELATED"/>
    <property type="match status" value="1"/>
</dbReference>
<sequence>MGGWWLLKAFHSLHFLWVCIVYPAQSLFFFFSFLFFFFFGQSFAPVAEAGGQWHDLGSPQPRPPGFKRFSCLSLPSSWDDRHLPPHPAKFCIFSRDRDSPCWPGWSQTPDLRGSTRLSLPKCWDHRREPPHPGNS</sequence>
<dbReference type="Proteomes" id="UP000233100">
    <property type="component" value="Unplaced"/>
</dbReference>
<keyword evidence="1" id="KW-0472">Membrane</keyword>
<dbReference type="AlphaFoldDB" id="A0A7N9CVL5"/>
<protein>
    <submittedName>
        <fullName evidence="2">Uncharacterized protein</fullName>
    </submittedName>
</protein>
<dbReference type="PANTHER" id="PTHR46254:SF6">
    <property type="entry name" value="HIGH MOBILITY GROUP AT-HOOK 2"/>
    <property type="match status" value="1"/>
</dbReference>